<evidence type="ECO:0000313" key="4">
    <source>
        <dbReference type="EMBL" id="EFC05879.1"/>
    </source>
</evidence>
<dbReference type="GO" id="GO:0009117">
    <property type="term" value="P:nucleotide metabolic process"/>
    <property type="evidence" value="ECO:0007669"/>
    <property type="project" value="UniProtKB-KW"/>
</dbReference>
<dbReference type="NCBIfam" id="TIGR00172">
    <property type="entry name" value="maf"/>
    <property type="match status" value="1"/>
</dbReference>
<evidence type="ECO:0000256" key="3">
    <source>
        <dbReference type="HAMAP-Rule" id="MF_00528"/>
    </source>
</evidence>
<evidence type="ECO:0000256" key="1">
    <source>
        <dbReference type="ARBA" id="ARBA00001968"/>
    </source>
</evidence>
<dbReference type="GO" id="GO:0036218">
    <property type="term" value="F:dTTP diphosphatase activity"/>
    <property type="evidence" value="ECO:0007669"/>
    <property type="project" value="RHEA"/>
</dbReference>
<dbReference type="Pfam" id="PF02545">
    <property type="entry name" value="Maf"/>
    <property type="match status" value="1"/>
</dbReference>
<dbReference type="HAMAP" id="MF_00528">
    <property type="entry name" value="Maf"/>
    <property type="match status" value="1"/>
</dbReference>
<comment type="subcellular location">
    <subcellularLocation>
        <location evidence="3">Cytoplasm</location>
    </subcellularLocation>
</comment>
<accession>D2MN57</accession>
<keyword evidence="3" id="KW-0963">Cytoplasm</keyword>
<proteinExistence type="inferred from homology"/>
<dbReference type="EMBL" id="ADFR01000003">
    <property type="protein sequence ID" value="EFC05879.1"/>
    <property type="molecule type" value="Genomic_DNA"/>
</dbReference>
<dbReference type="InterPro" id="IPR003697">
    <property type="entry name" value="Maf-like"/>
</dbReference>
<keyword evidence="5" id="KW-1185">Reference proteome</keyword>
<protein>
    <recommendedName>
        <fullName evidence="3">dTTP/UTP pyrophosphatase</fullName>
        <shortName evidence="3">dTTPase/UTPase</shortName>
        <ecNumber evidence="3">3.6.1.9</ecNumber>
    </recommendedName>
    <alternativeName>
        <fullName evidence="3">Nucleoside triphosphate pyrophosphatase</fullName>
    </alternativeName>
    <alternativeName>
        <fullName evidence="3">Nucleotide pyrophosphatase</fullName>
        <shortName evidence="3">Nucleotide PPase</shortName>
    </alternativeName>
</protein>
<keyword evidence="3" id="KW-0546">Nucleotide metabolism</keyword>
<keyword evidence="2 3" id="KW-0378">Hydrolase</keyword>
<comment type="catalytic activity">
    <reaction evidence="3">
        <text>UTP + H2O = UMP + diphosphate + H(+)</text>
        <dbReference type="Rhea" id="RHEA:29395"/>
        <dbReference type="ChEBI" id="CHEBI:15377"/>
        <dbReference type="ChEBI" id="CHEBI:15378"/>
        <dbReference type="ChEBI" id="CHEBI:33019"/>
        <dbReference type="ChEBI" id="CHEBI:46398"/>
        <dbReference type="ChEBI" id="CHEBI:57865"/>
        <dbReference type="EC" id="3.6.1.9"/>
    </reaction>
</comment>
<comment type="catalytic activity">
    <reaction evidence="3">
        <text>dTTP + H2O = dTMP + diphosphate + H(+)</text>
        <dbReference type="Rhea" id="RHEA:28534"/>
        <dbReference type="ChEBI" id="CHEBI:15377"/>
        <dbReference type="ChEBI" id="CHEBI:15378"/>
        <dbReference type="ChEBI" id="CHEBI:33019"/>
        <dbReference type="ChEBI" id="CHEBI:37568"/>
        <dbReference type="ChEBI" id="CHEBI:63528"/>
        <dbReference type="EC" id="3.6.1.9"/>
    </reaction>
</comment>
<comment type="caution">
    <text evidence="3">Lacks conserved residue(s) required for the propagation of feature annotation.</text>
</comment>
<dbReference type="STRING" id="679192.HMPREF9013_0073"/>
<feature type="site" description="Important for substrate specificity" evidence="3">
    <location>
        <position position="152"/>
    </location>
</feature>
<evidence type="ECO:0000256" key="2">
    <source>
        <dbReference type="ARBA" id="ARBA00022801"/>
    </source>
</evidence>
<comment type="function">
    <text evidence="3">Nucleoside triphosphate pyrophosphatase that hydrolyzes dTTP and UTP. May have a dual role in cell division arrest and in preventing the incorporation of modified nucleotides into cellular nucleic acids.</text>
</comment>
<dbReference type="OrthoDB" id="9807767at2"/>
<dbReference type="eggNOG" id="COG0424">
    <property type="taxonomic scope" value="Bacteria"/>
</dbReference>
<dbReference type="PANTHER" id="PTHR43213">
    <property type="entry name" value="BIFUNCTIONAL DTTP/UTP PYROPHOSPHATASE/METHYLTRANSFERASE PROTEIN-RELATED"/>
    <property type="match status" value="1"/>
</dbReference>
<gene>
    <name evidence="4" type="primary">maf</name>
    <name evidence="4" type="ORF">HMPREF9013_0073</name>
</gene>
<comment type="cofactor">
    <cofactor evidence="1 3">
        <name>a divalent metal cation</name>
        <dbReference type="ChEBI" id="CHEBI:60240"/>
    </cofactor>
</comment>
<feature type="site" description="Important for substrate specificity" evidence="3">
    <location>
        <position position="70"/>
    </location>
</feature>
<dbReference type="EC" id="3.6.1.9" evidence="3"/>
<evidence type="ECO:0000313" key="5">
    <source>
        <dbReference type="Proteomes" id="UP000005017"/>
    </source>
</evidence>
<dbReference type="Proteomes" id="UP000005017">
    <property type="component" value="Unassembled WGS sequence"/>
</dbReference>
<dbReference type="AlphaFoldDB" id="D2MN57"/>
<comment type="caution">
    <text evidence="4">The sequence shown here is derived from an EMBL/GenBank/DDBJ whole genome shotgun (WGS) entry which is preliminary data.</text>
</comment>
<dbReference type="SUPFAM" id="SSF52972">
    <property type="entry name" value="ITPase-like"/>
    <property type="match status" value="1"/>
</dbReference>
<dbReference type="GO" id="GO:0005737">
    <property type="term" value="C:cytoplasm"/>
    <property type="evidence" value="ECO:0007669"/>
    <property type="project" value="UniProtKB-SubCell"/>
</dbReference>
<dbReference type="GO" id="GO:0036221">
    <property type="term" value="F:UTP diphosphatase activity"/>
    <property type="evidence" value="ECO:0007669"/>
    <property type="project" value="RHEA"/>
</dbReference>
<feature type="active site" description="Proton acceptor" evidence="3">
    <location>
        <position position="69"/>
    </location>
</feature>
<name>D2MN57_9FIRM</name>
<feature type="site" description="Important for substrate specificity" evidence="3">
    <location>
        <position position="12"/>
    </location>
</feature>
<dbReference type="Gene3D" id="3.90.950.10">
    <property type="match status" value="1"/>
</dbReference>
<dbReference type="InterPro" id="IPR029001">
    <property type="entry name" value="ITPase-like_fam"/>
</dbReference>
<dbReference type="CDD" id="cd00555">
    <property type="entry name" value="Maf"/>
    <property type="match status" value="1"/>
</dbReference>
<sequence length="185" mass="20892">MKEIILASKSPRRKELMETLGLPFSVMASHTREDWNPLLTAKENSLNIAKEKAQAIFLEKPEAVIIASDTIVLKNDFVFGKPKGVKEARKMIEELSDSIHQVYTSIVVREGNRILSDISVSDVYFLPIPKEDLEVYLRGSEWKDKAGAYAIQGWAARYIDKIDGDYYAIMGFPVSKVNSLLKQVL</sequence>
<dbReference type="PIRSF" id="PIRSF006305">
    <property type="entry name" value="Maf"/>
    <property type="match status" value="1"/>
</dbReference>
<organism evidence="4 5">
    <name type="scientific">Bulleidia extructa W1219</name>
    <dbReference type="NCBI Taxonomy" id="679192"/>
    <lineage>
        <taxon>Bacteria</taxon>
        <taxon>Bacillati</taxon>
        <taxon>Bacillota</taxon>
        <taxon>Erysipelotrichia</taxon>
        <taxon>Erysipelotrichales</taxon>
        <taxon>Erysipelotrichaceae</taxon>
        <taxon>Bulleidia</taxon>
    </lineage>
</organism>
<dbReference type="PANTHER" id="PTHR43213:SF5">
    <property type="entry name" value="BIFUNCTIONAL DTTP_UTP PYROPHOSPHATASE_METHYLTRANSFERASE PROTEIN-RELATED"/>
    <property type="match status" value="1"/>
</dbReference>
<comment type="similarity">
    <text evidence="3">Belongs to the Maf family. YhdE subfamily.</text>
</comment>
<reference evidence="5" key="1">
    <citation type="submission" date="2009-12" db="EMBL/GenBank/DDBJ databases">
        <title>Sequence of Clostridiales genomosp. BVAB3 str. UPII9-5.</title>
        <authorList>
            <person name="Madupu R."/>
            <person name="Durkin A.S."/>
            <person name="Torralba M."/>
            <person name="Methe B."/>
            <person name="Sutton G.G."/>
            <person name="Strausberg R.L."/>
            <person name="Nelson K.E."/>
        </authorList>
    </citation>
    <scope>NUCLEOTIDE SEQUENCE [LARGE SCALE GENOMIC DNA]</scope>
    <source>
        <strain evidence="5">W1219</strain>
    </source>
</reference>
<dbReference type="RefSeq" id="WP_006626828.1">
    <property type="nucleotide sequence ID" value="NZ_ADFR01000003.1"/>
</dbReference>